<accession>A0A1I6H1T1</accession>
<dbReference type="Gene3D" id="3.40.30.10">
    <property type="entry name" value="Glutaredoxin"/>
    <property type="match status" value="1"/>
</dbReference>
<dbReference type="PROSITE" id="PS51729">
    <property type="entry name" value="GNAT_YJDJ"/>
    <property type="match status" value="1"/>
</dbReference>
<dbReference type="STRING" id="670154.SAMN04488002_2333"/>
<dbReference type="InterPro" id="IPR016181">
    <property type="entry name" value="Acyl_CoA_acyltransferase"/>
</dbReference>
<dbReference type="RefSeq" id="WP_090216901.1">
    <property type="nucleotide sequence ID" value="NZ_FOYO01000001.1"/>
</dbReference>
<dbReference type="InterPro" id="IPR031165">
    <property type="entry name" value="GNAT_YJDJ"/>
</dbReference>
<dbReference type="InterPro" id="IPR036249">
    <property type="entry name" value="Thioredoxin-like_sf"/>
</dbReference>
<proteinExistence type="predicted"/>
<dbReference type="SUPFAM" id="SSF55729">
    <property type="entry name" value="Acyl-CoA N-acyltransferases (Nat)"/>
    <property type="match status" value="1"/>
</dbReference>
<dbReference type="EMBL" id="FOYO01000001">
    <property type="protein sequence ID" value="SFR48332.1"/>
    <property type="molecule type" value="Genomic_DNA"/>
</dbReference>
<gene>
    <name evidence="2" type="ORF">SAMN04488002_2333</name>
</gene>
<dbReference type="Gene3D" id="3.40.630.30">
    <property type="match status" value="1"/>
</dbReference>
<dbReference type="SUPFAM" id="SSF52833">
    <property type="entry name" value="Thioredoxin-like"/>
    <property type="match status" value="1"/>
</dbReference>
<organism evidence="2 3">
    <name type="scientific">Litoreibacter janthinus</name>
    <dbReference type="NCBI Taxonomy" id="670154"/>
    <lineage>
        <taxon>Bacteria</taxon>
        <taxon>Pseudomonadati</taxon>
        <taxon>Pseudomonadota</taxon>
        <taxon>Alphaproteobacteria</taxon>
        <taxon>Rhodobacterales</taxon>
        <taxon>Roseobacteraceae</taxon>
        <taxon>Litoreibacter</taxon>
    </lineage>
</organism>
<dbReference type="OrthoDB" id="9800945at2"/>
<evidence type="ECO:0000259" key="1">
    <source>
        <dbReference type="PROSITE" id="PS51729"/>
    </source>
</evidence>
<dbReference type="AlphaFoldDB" id="A0A1I6H1T1"/>
<name>A0A1I6H1T1_9RHOB</name>
<dbReference type="GO" id="GO:0016740">
    <property type="term" value="F:transferase activity"/>
    <property type="evidence" value="ECO:0007669"/>
    <property type="project" value="UniProtKB-KW"/>
</dbReference>
<keyword evidence="3" id="KW-1185">Reference proteome</keyword>
<reference evidence="3" key="1">
    <citation type="submission" date="2016-10" db="EMBL/GenBank/DDBJ databases">
        <authorList>
            <person name="Varghese N."/>
            <person name="Submissions S."/>
        </authorList>
    </citation>
    <scope>NUCLEOTIDE SEQUENCE [LARGE SCALE GENOMIC DNA]</scope>
    <source>
        <strain evidence="3">DSM 26921</strain>
    </source>
</reference>
<dbReference type="Proteomes" id="UP000199658">
    <property type="component" value="Unassembled WGS sequence"/>
</dbReference>
<sequence>MTQPITLYGELRCHKTRYYQAALEERGLEYELAQVDKNPEAAKRLSALTGSADKFPTFEINGRKLRNPTLPDLDKTLARSGLYDPGLVHDQMSRRFIRHMAPSDAFVSYTWQGERMVLGHIETDPSLRGSGLGARFATEVFEHLESAPHEVRLTCPFLRIVGATRPEWRKKFYLKDT</sequence>
<keyword evidence="2" id="KW-0808">Transferase</keyword>
<dbReference type="Pfam" id="PF14542">
    <property type="entry name" value="Acetyltransf_CG"/>
    <property type="match status" value="1"/>
</dbReference>
<feature type="domain" description="N-acetyltransferase" evidence="1">
    <location>
        <begin position="88"/>
        <end position="173"/>
    </location>
</feature>
<protein>
    <submittedName>
        <fullName evidence="2">GCN5-related N-acetyl-transferase</fullName>
    </submittedName>
</protein>
<evidence type="ECO:0000313" key="2">
    <source>
        <dbReference type="EMBL" id="SFR48332.1"/>
    </source>
</evidence>
<evidence type="ECO:0000313" key="3">
    <source>
        <dbReference type="Proteomes" id="UP000199658"/>
    </source>
</evidence>